<keyword evidence="2" id="KW-1185">Reference proteome</keyword>
<evidence type="ECO:0000313" key="2">
    <source>
        <dbReference type="Proteomes" id="UP001556631"/>
    </source>
</evidence>
<organism evidence="1 2">
    <name type="scientific">Nocardioides eburneus</name>
    <dbReference type="NCBI Taxonomy" id="3231482"/>
    <lineage>
        <taxon>Bacteria</taxon>
        <taxon>Bacillati</taxon>
        <taxon>Actinomycetota</taxon>
        <taxon>Actinomycetes</taxon>
        <taxon>Propionibacteriales</taxon>
        <taxon>Nocardioidaceae</taxon>
        <taxon>Nocardioides</taxon>
    </lineage>
</organism>
<sequence length="300" mass="32053">MRAPTGDQFVISSGGYTATITESGATLRALSHEGRELVAGFAEDAMPSGGTGQLLVPWPNRIRDGRYTFAGATQQLPLSEPARHNASHGLVRWAAWTPVAVSDESVTLGYRLMAQSGYPWTLDLRTTYAVGPDGLTVTQAATNLAATAAPYASGAHPYLTVGPGPVDDWILALPAATRLLSDPDRKLPTGHESVTDTDYDFREGPAIGPLVLDHAFGDLERDADGVATVTLRGPGGGVALWVDWRHRWLMAYTADDRPNARQVLAVEPMTAPPDAFNSGEDLITLGPDETVEARWGIRVL</sequence>
<dbReference type="RefSeq" id="WP_367995188.1">
    <property type="nucleotide sequence ID" value="NZ_JBFPJR010000036.1"/>
</dbReference>
<proteinExistence type="predicted"/>
<reference evidence="1 2" key="1">
    <citation type="submission" date="2024-07" db="EMBL/GenBank/DDBJ databases">
        <authorList>
            <person name="Lee S."/>
            <person name="Kang M."/>
        </authorList>
    </citation>
    <scope>NUCLEOTIDE SEQUENCE [LARGE SCALE GENOMIC DNA]</scope>
    <source>
        <strain evidence="1 2">DS6</strain>
    </source>
</reference>
<accession>A0ABV3T1Y7</accession>
<dbReference type="InterPro" id="IPR014718">
    <property type="entry name" value="GH-type_carb-bd"/>
</dbReference>
<dbReference type="Gene3D" id="2.70.98.10">
    <property type="match status" value="1"/>
</dbReference>
<dbReference type="EMBL" id="JBFPJR010000036">
    <property type="protein sequence ID" value="MEX0429222.1"/>
    <property type="molecule type" value="Genomic_DNA"/>
</dbReference>
<dbReference type="PANTHER" id="PTHR10091:SF0">
    <property type="entry name" value="GALACTOSE MUTAROTASE"/>
    <property type="match status" value="1"/>
</dbReference>
<gene>
    <name evidence="1" type="ORF">AB3X52_16485</name>
</gene>
<protein>
    <submittedName>
        <fullName evidence="1">Aldose 1-epimerase family protein</fullName>
    </submittedName>
</protein>
<dbReference type="PANTHER" id="PTHR10091">
    <property type="entry name" value="ALDOSE-1-EPIMERASE"/>
    <property type="match status" value="1"/>
</dbReference>
<dbReference type="InterPro" id="IPR011013">
    <property type="entry name" value="Gal_mutarotase_sf_dom"/>
</dbReference>
<dbReference type="SUPFAM" id="SSF74650">
    <property type="entry name" value="Galactose mutarotase-like"/>
    <property type="match status" value="1"/>
</dbReference>
<dbReference type="InterPro" id="IPR008183">
    <property type="entry name" value="Aldose_1/G6P_1-epimerase"/>
</dbReference>
<comment type="caution">
    <text evidence="1">The sequence shown here is derived from an EMBL/GenBank/DDBJ whole genome shotgun (WGS) entry which is preliminary data.</text>
</comment>
<dbReference type="Pfam" id="PF01263">
    <property type="entry name" value="Aldose_epim"/>
    <property type="match status" value="1"/>
</dbReference>
<evidence type="ECO:0000313" key="1">
    <source>
        <dbReference type="EMBL" id="MEX0429222.1"/>
    </source>
</evidence>
<dbReference type="CDD" id="cd09022">
    <property type="entry name" value="Aldose_epim_Ec_YihR"/>
    <property type="match status" value="1"/>
</dbReference>
<dbReference type="InterPro" id="IPR037480">
    <property type="entry name" value="YihR-like"/>
</dbReference>
<name>A0ABV3T1Y7_9ACTN</name>
<dbReference type="Proteomes" id="UP001556631">
    <property type="component" value="Unassembled WGS sequence"/>
</dbReference>